<evidence type="ECO:0000313" key="2">
    <source>
        <dbReference type="Proteomes" id="UP000233551"/>
    </source>
</evidence>
<sequence>MPSLITLPSRPVAVLSPEEVQSLIEEKAAKAIPATKRKELGLPSPNENLQSPLSQDIFNTKGEEEMLRASYERFFKFAIEIESLNPHEAMFAFQRGIKGGLKKSFIVIPL</sequence>
<dbReference type="AlphaFoldDB" id="A0A2I0IWX1"/>
<dbReference type="EMBL" id="PGOL01002388">
    <property type="protein sequence ID" value="PKI48425.1"/>
    <property type="molecule type" value="Genomic_DNA"/>
</dbReference>
<organism evidence="1 2">
    <name type="scientific">Punica granatum</name>
    <name type="common">Pomegranate</name>
    <dbReference type="NCBI Taxonomy" id="22663"/>
    <lineage>
        <taxon>Eukaryota</taxon>
        <taxon>Viridiplantae</taxon>
        <taxon>Streptophyta</taxon>
        <taxon>Embryophyta</taxon>
        <taxon>Tracheophyta</taxon>
        <taxon>Spermatophyta</taxon>
        <taxon>Magnoliopsida</taxon>
        <taxon>eudicotyledons</taxon>
        <taxon>Gunneridae</taxon>
        <taxon>Pentapetalae</taxon>
        <taxon>rosids</taxon>
        <taxon>malvids</taxon>
        <taxon>Myrtales</taxon>
        <taxon>Lythraceae</taxon>
        <taxon>Punica</taxon>
    </lineage>
</organism>
<protein>
    <submittedName>
        <fullName evidence="1">Uncharacterized protein</fullName>
    </submittedName>
</protein>
<evidence type="ECO:0000313" key="1">
    <source>
        <dbReference type="EMBL" id="PKI48425.1"/>
    </source>
</evidence>
<name>A0A2I0IWX1_PUNGR</name>
<proteinExistence type="predicted"/>
<dbReference type="Proteomes" id="UP000233551">
    <property type="component" value="Unassembled WGS sequence"/>
</dbReference>
<accession>A0A2I0IWX1</accession>
<reference evidence="1 2" key="1">
    <citation type="submission" date="2017-11" db="EMBL/GenBank/DDBJ databases">
        <title>De-novo sequencing of pomegranate (Punica granatum L.) genome.</title>
        <authorList>
            <person name="Akparov Z."/>
            <person name="Amiraslanov A."/>
            <person name="Hajiyeva S."/>
            <person name="Abbasov M."/>
            <person name="Kaur K."/>
            <person name="Hamwieh A."/>
            <person name="Solovyev V."/>
            <person name="Salamov A."/>
            <person name="Braich B."/>
            <person name="Kosarev P."/>
            <person name="Mahmoud A."/>
            <person name="Hajiyev E."/>
            <person name="Babayeva S."/>
            <person name="Izzatullayeva V."/>
            <person name="Mammadov A."/>
            <person name="Mammadov A."/>
            <person name="Sharifova S."/>
            <person name="Ojaghi J."/>
            <person name="Eynullazada K."/>
            <person name="Bayramov B."/>
            <person name="Abdulazimova A."/>
            <person name="Shahmuradov I."/>
        </authorList>
    </citation>
    <scope>NUCLEOTIDE SEQUENCE [LARGE SCALE GENOMIC DNA]</scope>
    <source>
        <strain evidence="2">cv. AG2017</strain>
        <tissue evidence="1">Leaf</tissue>
    </source>
</reference>
<comment type="caution">
    <text evidence="1">The sequence shown here is derived from an EMBL/GenBank/DDBJ whole genome shotgun (WGS) entry which is preliminary data.</text>
</comment>
<gene>
    <name evidence="1" type="ORF">CRG98_031177</name>
</gene>
<keyword evidence="2" id="KW-1185">Reference proteome</keyword>